<dbReference type="UniPathway" id="UPA00559"/>
<evidence type="ECO:0000256" key="2">
    <source>
        <dbReference type="ARBA" id="ARBA00005156"/>
    </source>
</evidence>
<proteinExistence type="inferred from homology"/>
<dbReference type="OrthoDB" id="3212973at2759"/>
<evidence type="ECO:0000256" key="7">
    <source>
        <dbReference type="ARBA" id="ARBA00022679"/>
    </source>
</evidence>
<dbReference type="GO" id="GO:0141133">
    <property type="term" value="F:diphthine methyl ester synthase activity"/>
    <property type="evidence" value="ECO:0007669"/>
    <property type="project" value="UniProtKB-EC"/>
</dbReference>
<dbReference type="InterPro" id="IPR004551">
    <property type="entry name" value="Dphthn_synthase"/>
</dbReference>
<dbReference type="CDD" id="cd11647">
    <property type="entry name" value="DHP5_DphB"/>
    <property type="match status" value="1"/>
</dbReference>
<dbReference type="Gene3D" id="3.40.1010.10">
    <property type="entry name" value="Cobalt-precorrin-4 Transmethylase, Domain 1"/>
    <property type="match status" value="1"/>
</dbReference>
<dbReference type="Gene3D" id="3.30.950.10">
    <property type="entry name" value="Methyltransferase, Cobalt-precorrin-4 Transmethylase, Domain 2"/>
    <property type="match status" value="1"/>
</dbReference>
<feature type="domain" description="Tetrapyrrole methylase" evidence="12">
    <location>
        <begin position="1"/>
        <end position="175"/>
    </location>
</feature>
<comment type="similarity">
    <text evidence="9">In the N-terminal section; belongs to the precorrin methyltransferase family.</text>
</comment>
<accession>A0A8H2WXM0</accession>
<dbReference type="NCBIfam" id="TIGR00522">
    <property type="entry name" value="dph5"/>
    <property type="match status" value="1"/>
</dbReference>
<sequence>MFYVIGLGLCDEKDITVRGLEAVRQCSRIYLEAYTSILLVDKEKLEAFYGKPIITAYRETVETESDEILRNAKEEDVALLVVGDPFGATTHTDMLLRARELGIATTVIHNASIMNAVGACGLQLYNFGQTVSLPFYTDSWKPDSWYDRVVENVEKGMHTLVLLDIKVREQSEENMARGRKIYEPPRYMNPVTAVSQILESEAIRAASASSGEAKAHGYLKPESTLAIALSRVGSPDKQRIVCGTLRQLSELAEEEFGEPLFSVVIVGKRLHELEVQYSEAWAVDKEEWRRVAKEVYGARLDS</sequence>
<feature type="binding site" evidence="11">
    <location>
        <position position="163"/>
    </location>
    <ligand>
        <name>S-adenosyl-L-methionine</name>
        <dbReference type="ChEBI" id="CHEBI:59789"/>
    </ligand>
</feature>
<dbReference type="EMBL" id="CAJMWX010000312">
    <property type="protein sequence ID" value="CAE6412418.1"/>
    <property type="molecule type" value="Genomic_DNA"/>
</dbReference>
<feature type="binding site" evidence="11">
    <location>
        <begin position="112"/>
        <end position="113"/>
    </location>
    <ligand>
        <name>S-adenosyl-L-methionine</name>
        <dbReference type="ChEBI" id="CHEBI:59789"/>
    </ligand>
</feature>
<keyword evidence="7" id="KW-0808">Transferase</keyword>
<comment type="similarity">
    <text evidence="3">Belongs to the diphthine synthase family.</text>
</comment>
<dbReference type="EC" id="2.1.1.314" evidence="4"/>
<dbReference type="InterPro" id="IPR014776">
    <property type="entry name" value="4pyrrole_Mease_sub2"/>
</dbReference>
<protein>
    <recommendedName>
        <fullName evidence="4">diphthine methyl ester synthase</fullName>
        <ecNumber evidence="4">2.1.1.314</ecNumber>
    </recommendedName>
</protein>
<keyword evidence="8 11" id="KW-0949">S-adenosyl-L-methionine</keyword>
<name>A0A8H2WXM0_9AGAM</name>
<dbReference type="FunFam" id="3.30.950.10:FF:000004">
    <property type="entry name" value="Diphthine synthase putative"/>
    <property type="match status" value="1"/>
</dbReference>
<evidence type="ECO:0000256" key="3">
    <source>
        <dbReference type="ARBA" id="ARBA00006729"/>
    </source>
</evidence>
<dbReference type="Proteomes" id="UP000663888">
    <property type="component" value="Unassembled WGS sequence"/>
</dbReference>
<evidence type="ECO:0000256" key="8">
    <source>
        <dbReference type="ARBA" id="ARBA00022691"/>
    </source>
</evidence>
<evidence type="ECO:0000256" key="4">
    <source>
        <dbReference type="ARBA" id="ARBA00011927"/>
    </source>
</evidence>
<dbReference type="PANTHER" id="PTHR10882">
    <property type="entry name" value="DIPHTHINE SYNTHASE"/>
    <property type="match status" value="1"/>
</dbReference>
<feature type="binding site" evidence="11">
    <location>
        <position position="84"/>
    </location>
    <ligand>
        <name>S-adenosyl-L-methionine</name>
        <dbReference type="ChEBI" id="CHEBI:59789"/>
    </ligand>
</feature>
<dbReference type="SUPFAM" id="SSF53790">
    <property type="entry name" value="Tetrapyrrole methylase"/>
    <property type="match status" value="1"/>
</dbReference>
<comment type="catalytic activity">
    <reaction evidence="10">
        <text>2-[(3S)-amino-3-carboxypropyl]-L-histidyl-[translation elongation factor 2] + 4 S-adenosyl-L-methionine = diphthine methyl ester-[translation elongation factor 2] + 4 S-adenosyl-L-homocysteine + 3 H(+)</text>
        <dbReference type="Rhea" id="RHEA:42652"/>
        <dbReference type="Rhea" id="RHEA-COMP:9749"/>
        <dbReference type="Rhea" id="RHEA-COMP:10173"/>
        <dbReference type="ChEBI" id="CHEBI:15378"/>
        <dbReference type="ChEBI" id="CHEBI:57856"/>
        <dbReference type="ChEBI" id="CHEBI:59789"/>
        <dbReference type="ChEBI" id="CHEBI:73995"/>
        <dbReference type="ChEBI" id="CHEBI:79005"/>
        <dbReference type="EC" id="2.1.1.314"/>
    </reaction>
</comment>
<dbReference type="InterPro" id="IPR014777">
    <property type="entry name" value="4pyrrole_Mease_sub1"/>
</dbReference>
<evidence type="ECO:0000256" key="5">
    <source>
        <dbReference type="ARBA" id="ARBA00022481"/>
    </source>
</evidence>
<dbReference type="PANTHER" id="PTHR10882:SF0">
    <property type="entry name" value="DIPHTHINE METHYL ESTER SYNTHASE"/>
    <property type="match status" value="1"/>
</dbReference>
<evidence type="ECO:0000313" key="13">
    <source>
        <dbReference type="EMBL" id="CAE6412418.1"/>
    </source>
</evidence>
<gene>
    <name evidence="13" type="ORF">RDB_LOCUS12765</name>
</gene>
<reference evidence="13" key="1">
    <citation type="submission" date="2021-01" db="EMBL/GenBank/DDBJ databases">
        <authorList>
            <person name="Kaushik A."/>
        </authorList>
    </citation>
    <scope>NUCLEOTIDE SEQUENCE</scope>
    <source>
        <strain evidence="13">AG4-R118</strain>
    </source>
</reference>
<dbReference type="InterPro" id="IPR035996">
    <property type="entry name" value="4pyrrol_Methylase_sf"/>
</dbReference>
<keyword evidence="5" id="KW-0488">Methylation</keyword>
<dbReference type="InterPro" id="IPR000878">
    <property type="entry name" value="4pyrrol_Mease"/>
</dbReference>
<dbReference type="Pfam" id="PF00590">
    <property type="entry name" value="TP_methylase"/>
    <property type="match status" value="1"/>
</dbReference>
<organism evidence="13 14">
    <name type="scientific">Rhizoctonia solani</name>
    <dbReference type="NCBI Taxonomy" id="456999"/>
    <lineage>
        <taxon>Eukaryota</taxon>
        <taxon>Fungi</taxon>
        <taxon>Dikarya</taxon>
        <taxon>Basidiomycota</taxon>
        <taxon>Agaricomycotina</taxon>
        <taxon>Agaricomycetes</taxon>
        <taxon>Cantharellales</taxon>
        <taxon>Ceratobasidiaceae</taxon>
        <taxon>Rhizoctonia</taxon>
    </lineage>
</organism>
<evidence type="ECO:0000256" key="10">
    <source>
        <dbReference type="ARBA" id="ARBA00048752"/>
    </source>
</evidence>
<evidence type="ECO:0000313" key="14">
    <source>
        <dbReference type="Proteomes" id="UP000663888"/>
    </source>
</evidence>
<evidence type="ECO:0000256" key="1">
    <source>
        <dbReference type="ARBA" id="ARBA00004006"/>
    </source>
</evidence>
<feature type="binding site" evidence="11">
    <location>
        <position position="87"/>
    </location>
    <ligand>
        <name>S-adenosyl-L-methionine</name>
        <dbReference type="ChEBI" id="CHEBI:59789"/>
    </ligand>
</feature>
<comment type="function">
    <text evidence="1">S-adenosyl-L-methionine-dependent methyltransferase that catalyzes four methylations of the modified target histidine residue in translation elongation factor 2 (EF-2), to form an intermediate called diphthine methyl ester. The four successive methylation reactions represent the second step of diphthamide biosynthesis.</text>
</comment>
<comment type="pathway">
    <text evidence="2">Protein modification; peptidyl-diphthamide biosynthesis.</text>
</comment>
<dbReference type="GO" id="GO:0017183">
    <property type="term" value="P:protein histidyl modification to diphthamide"/>
    <property type="evidence" value="ECO:0007669"/>
    <property type="project" value="UniProtKB-UniPathway"/>
</dbReference>
<evidence type="ECO:0000256" key="6">
    <source>
        <dbReference type="ARBA" id="ARBA00022603"/>
    </source>
</evidence>
<dbReference type="FunFam" id="3.40.1010.10:FF:000004">
    <property type="entry name" value="Putative diphthine synthase"/>
    <property type="match status" value="1"/>
</dbReference>
<feature type="binding site" evidence="11">
    <location>
        <position position="9"/>
    </location>
    <ligand>
        <name>S-adenosyl-L-methionine</name>
        <dbReference type="ChEBI" id="CHEBI:59789"/>
    </ligand>
</feature>
<dbReference type="GO" id="GO:0032259">
    <property type="term" value="P:methylation"/>
    <property type="evidence" value="ECO:0007669"/>
    <property type="project" value="UniProtKB-KW"/>
</dbReference>
<evidence type="ECO:0000259" key="12">
    <source>
        <dbReference type="Pfam" id="PF00590"/>
    </source>
</evidence>
<feature type="binding site" evidence="11">
    <location>
        <position position="232"/>
    </location>
    <ligand>
        <name>S-adenosyl-L-methionine</name>
        <dbReference type="ChEBI" id="CHEBI:59789"/>
    </ligand>
</feature>
<comment type="caution">
    <text evidence="13">The sequence shown here is derived from an EMBL/GenBank/DDBJ whole genome shotgun (WGS) entry which is preliminary data.</text>
</comment>
<dbReference type="HAMAP" id="MF_01084">
    <property type="entry name" value="Diphthine_synth"/>
    <property type="match status" value="1"/>
</dbReference>
<evidence type="ECO:0000256" key="9">
    <source>
        <dbReference type="ARBA" id="ARBA00035662"/>
    </source>
</evidence>
<dbReference type="PIRSF" id="PIRSF036432">
    <property type="entry name" value="Diphthine_synth"/>
    <property type="match status" value="1"/>
</dbReference>
<keyword evidence="6" id="KW-0489">Methyltransferase</keyword>
<evidence type="ECO:0000256" key="11">
    <source>
        <dbReference type="PIRSR" id="PIRSR036432-1"/>
    </source>
</evidence>
<dbReference type="AlphaFoldDB" id="A0A8H2WXM0"/>